<dbReference type="PANTHER" id="PTHR24421:SF58">
    <property type="entry name" value="SIGNAL TRANSDUCTION HISTIDINE-PROTEIN KINASE_PHOSPHATASE UHPB"/>
    <property type="match status" value="1"/>
</dbReference>
<feature type="region of interest" description="Disordered" evidence="6">
    <location>
        <begin position="404"/>
        <end position="429"/>
    </location>
</feature>
<dbReference type="InterPro" id="IPR050482">
    <property type="entry name" value="Sensor_HK_TwoCompSys"/>
</dbReference>
<evidence type="ECO:0000259" key="8">
    <source>
        <dbReference type="PROSITE" id="PS50885"/>
    </source>
</evidence>
<feature type="transmembrane region" description="Helical" evidence="7">
    <location>
        <begin position="13"/>
        <end position="34"/>
    </location>
</feature>
<evidence type="ECO:0000256" key="2">
    <source>
        <dbReference type="ARBA" id="ARBA00022553"/>
    </source>
</evidence>
<dbReference type="Pfam" id="PF00672">
    <property type="entry name" value="HAMP"/>
    <property type="match status" value="1"/>
</dbReference>
<gene>
    <name evidence="9" type="ORF">HAP48_023865</name>
    <name evidence="10" type="ORF">WDK88_21885</name>
</gene>
<dbReference type="Gene3D" id="1.20.5.1930">
    <property type="match status" value="1"/>
</dbReference>
<evidence type="ECO:0000256" key="5">
    <source>
        <dbReference type="ARBA" id="ARBA00023012"/>
    </source>
</evidence>
<dbReference type="Pfam" id="PF07730">
    <property type="entry name" value="HisKA_3"/>
    <property type="match status" value="1"/>
</dbReference>
<keyword evidence="2" id="KW-0597">Phosphoprotein</keyword>
<evidence type="ECO:0000313" key="10">
    <source>
        <dbReference type="EMBL" id="WXC84036.1"/>
    </source>
</evidence>
<feature type="domain" description="HAMP" evidence="8">
    <location>
        <begin position="185"/>
        <end position="237"/>
    </location>
</feature>
<dbReference type="InterPro" id="IPR003594">
    <property type="entry name" value="HATPase_dom"/>
</dbReference>
<dbReference type="InterPro" id="IPR011712">
    <property type="entry name" value="Sig_transdc_His_kin_sub3_dim/P"/>
</dbReference>
<keyword evidence="7" id="KW-0472">Membrane</keyword>
<keyword evidence="5" id="KW-0902">Two-component regulatory system</keyword>
<dbReference type="InterPro" id="IPR003660">
    <property type="entry name" value="HAMP_dom"/>
</dbReference>
<keyword evidence="11" id="KW-1185">Reference proteome</keyword>
<dbReference type="RefSeq" id="WP_166205343.1">
    <property type="nucleotide sequence ID" value="NZ_CP088285.1"/>
</dbReference>
<evidence type="ECO:0000256" key="3">
    <source>
        <dbReference type="ARBA" id="ARBA00022679"/>
    </source>
</evidence>
<dbReference type="Gene3D" id="6.10.340.10">
    <property type="match status" value="1"/>
</dbReference>
<evidence type="ECO:0000256" key="6">
    <source>
        <dbReference type="SAM" id="MobiDB-lite"/>
    </source>
</evidence>
<keyword evidence="4 9" id="KW-0418">Kinase</keyword>
<dbReference type="SMART" id="SM00387">
    <property type="entry name" value="HATPase_c"/>
    <property type="match status" value="1"/>
</dbReference>
<dbReference type="SUPFAM" id="SSF55874">
    <property type="entry name" value="ATPase domain of HSP90 chaperone/DNA topoisomerase II/histidine kinase"/>
    <property type="match status" value="1"/>
</dbReference>
<dbReference type="Pfam" id="PF02518">
    <property type="entry name" value="HATPase_c"/>
    <property type="match status" value="1"/>
</dbReference>
<sequence>MWIWSGSDLKLRLTLRVAAVSTLCFAAISGYFLIDSDRAARARIAAVADVAARTLELQHNKIQWINSPRSEFPDLDSIAATVMTPGLCLAFRSNSGEISQRFCGGAQTDTAAPPLAFAALYRRLFDPGREAARPVVSRGNAIGEAVAWVDPAVPTAEAWHDAGRLMAVFMIALPLLCALVYAALSRALRPTLLIRDGLERIAAGDLAARLPPFDLAELSAIGDVFNQLAERLAAALSDRNALTQKLILVQDEERRHLARELHDEFGQSLAAIRALAASARQTAAQDCPALLAECDGIARTATDMMETLRGALFRLRPPDVDELGLAASLEGLIAGWNGRSRGAPRFEIAISGSFERLPSSVSANLYRIVQEALTNAAKHAGATRVMLRLQMREAAAGGGDDEIALAIDDDGRPGDPQGNPQVDLKGDPQVKSGMGLLGMRERVAALGGRLSFEAGQPNGSALRVIVPVIASREAAPVERAA</sequence>
<evidence type="ECO:0000313" key="9">
    <source>
        <dbReference type="EMBL" id="NVI45942.1"/>
    </source>
</evidence>
<dbReference type="EMBL" id="CP147711">
    <property type="protein sequence ID" value="WXC84036.1"/>
    <property type="molecule type" value="Genomic_DNA"/>
</dbReference>
<evidence type="ECO:0000256" key="4">
    <source>
        <dbReference type="ARBA" id="ARBA00022777"/>
    </source>
</evidence>
<keyword evidence="3" id="KW-0808">Transferase</keyword>
<reference evidence="10" key="3">
    <citation type="submission" date="2024-03" db="EMBL/GenBank/DDBJ databases">
        <authorList>
            <person name="Bromfield E.S.P."/>
            <person name="Cloutier S."/>
        </authorList>
    </citation>
    <scope>NUCLEOTIDE SEQUENCE</scope>
    <source>
        <strain evidence="10">5S5</strain>
    </source>
</reference>
<dbReference type="Gene3D" id="3.30.565.10">
    <property type="entry name" value="Histidine kinase-like ATPase, C-terminal domain"/>
    <property type="match status" value="1"/>
</dbReference>
<dbReference type="GO" id="GO:0016020">
    <property type="term" value="C:membrane"/>
    <property type="evidence" value="ECO:0007669"/>
    <property type="project" value="UniProtKB-SubCell"/>
</dbReference>
<evidence type="ECO:0000313" key="11">
    <source>
        <dbReference type="Proteomes" id="UP001432046"/>
    </source>
</evidence>
<dbReference type="PROSITE" id="PS50885">
    <property type="entry name" value="HAMP"/>
    <property type="match status" value="1"/>
</dbReference>
<evidence type="ECO:0000256" key="7">
    <source>
        <dbReference type="SAM" id="Phobius"/>
    </source>
</evidence>
<dbReference type="PANTHER" id="PTHR24421">
    <property type="entry name" value="NITRATE/NITRITE SENSOR PROTEIN NARX-RELATED"/>
    <property type="match status" value="1"/>
</dbReference>
<dbReference type="AlphaFoldDB" id="A0A974A2S4"/>
<protein>
    <submittedName>
        <fullName evidence="9">Histidine kinase</fullName>
    </submittedName>
</protein>
<accession>A0A974A2S4</accession>
<keyword evidence="7" id="KW-0812">Transmembrane</keyword>
<name>A0A974A2S4_9BRAD</name>
<reference evidence="9" key="1">
    <citation type="submission" date="2020-06" db="EMBL/GenBank/DDBJ databases">
        <title>Whole Genome Sequence of Bradyrhizobium sp. Strain 1S1.</title>
        <authorList>
            <person name="Bromfield E.S.P."/>
            <person name="Cloutier S."/>
        </authorList>
    </citation>
    <scope>NUCLEOTIDE SEQUENCE [LARGE SCALE GENOMIC DNA]</scope>
    <source>
        <strain evidence="9">1S1</strain>
    </source>
</reference>
<dbReference type="Proteomes" id="UP001432046">
    <property type="component" value="Chromosome"/>
</dbReference>
<evidence type="ECO:0000256" key="1">
    <source>
        <dbReference type="ARBA" id="ARBA00004370"/>
    </source>
</evidence>
<dbReference type="EMBL" id="JAAOLE020000001">
    <property type="protein sequence ID" value="NVI45942.1"/>
    <property type="molecule type" value="Genomic_DNA"/>
</dbReference>
<dbReference type="GO" id="GO:0000155">
    <property type="term" value="F:phosphorelay sensor kinase activity"/>
    <property type="evidence" value="ECO:0007669"/>
    <property type="project" value="InterPro"/>
</dbReference>
<dbReference type="CDD" id="cd06225">
    <property type="entry name" value="HAMP"/>
    <property type="match status" value="1"/>
</dbReference>
<dbReference type="GO" id="GO:0046983">
    <property type="term" value="F:protein dimerization activity"/>
    <property type="evidence" value="ECO:0007669"/>
    <property type="project" value="InterPro"/>
</dbReference>
<reference evidence="10" key="2">
    <citation type="journal article" date="2021" name="Int. J. Syst. Evol. Microbiol.">
        <title>Bradyrhizobium septentrionale sp. nov. (sv. septentrionale) and Bradyrhizobium quebecense sp. nov. (sv. septentrionale) associated with legumes native to Canada possess rearranged symbiosis genes and numerous insertion sequences.</title>
        <authorList>
            <person name="Bromfield E.S.P."/>
            <person name="Cloutier S."/>
        </authorList>
    </citation>
    <scope>NUCLEOTIDE SEQUENCE</scope>
    <source>
        <strain evidence="10">5S5</strain>
    </source>
</reference>
<dbReference type="InterPro" id="IPR036890">
    <property type="entry name" value="HATPase_C_sf"/>
</dbReference>
<organism evidence="9">
    <name type="scientific">Bradyrhizobium septentrionale</name>
    <dbReference type="NCBI Taxonomy" id="1404411"/>
    <lineage>
        <taxon>Bacteria</taxon>
        <taxon>Pseudomonadati</taxon>
        <taxon>Pseudomonadota</taxon>
        <taxon>Alphaproteobacteria</taxon>
        <taxon>Hyphomicrobiales</taxon>
        <taxon>Nitrobacteraceae</taxon>
        <taxon>Bradyrhizobium</taxon>
    </lineage>
</organism>
<proteinExistence type="predicted"/>
<comment type="subcellular location">
    <subcellularLocation>
        <location evidence="1">Membrane</location>
    </subcellularLocation>
</comment>
<keyword evidence="7" id="KW-1133">Transmembrane helix</keyword>
<feature type="transmembrane region" description="Helical" evidence="7">
    <location>
        <begin position="165"/>
        <end position="184"/>
    </location>
</feature>
<dbReference type="SMART" id="SM00304">
    <property type="entry name" value="HAMP"/>
    <property type="match status" value="1"/>
</dbReference>
<dbReference type="CDD" id="cd16917">
    <property type="entry name" value="HATPase_UhpB-NarQ-NarX-like"/>
    <property type="match status" value="1"/>
</dbReference>